<dbReference type="GO" id="GO:0046920">
    <property type="term" value="F:alpha-(1-&gt;3)-fucosyltransferase activity"/>
    <property type="evidence" value="ECO:0007669"/>
    <property type="project" value="TreeGrafter"/>
</dbReference>
<dbReference type="Proteomes" id="UP000515158">
    <property type="component" value="Unplaced"/>
</dbReference>
<keyword evidence="14" id="KW-1185">Reference proteome</keyword>
<dbReference type="PANTHER" id="PTHR11929:SF194">
    <property type="entry name" value="ALPHA-(1,3)-FUCOSYLTRANSFERASE 10"/>
    <property type="match status" value="1"/>
</dbReference>
<evidence type="ECO:0000259" key="13">
    <source>
        <dbReference type="Pfam" id="PF17039"/>
    </source>
</evidence>
<comment type="pathway">
    <text evidence="2">Protein modification; protein glycosylation.</text>
</comment>
<keyword evidence="11" id="KW-0333">Golgi apparatus</keyword>
<evidence type="ECO:0000256" key="7">
    <source>
        <dbReference type="ARBA" id="ARBA00022968"/>
    </source>
</evidence>
<dbReference type="AlphaFoldDB" id="A0A6P8YGV0"/>
<keyword evidence="9 11" id="KW-0472">Membrane</keyword>
<keyword evidence="4 11" id="KW-0328">Glycosyltransferase</keyword>
<evidence type="ECO:0000259" key="12">
    <source>
        <dbReference type="Pfam" id="PF00852"/>
    </source>
</evidence>
<keyword evidence="10" id="KW-0325">Glycoprotein</keyword>
<accession>A0A6P8YGV0</accession>
<keyword evidence="8 11" id="KW-1133">Transmembrane helix</keyword>
<evidence type="ECO:0000313" key="16">
    <source>
        <dbReference type="RefSeq" id="XP_034238973.1"/>
    </source>
</evidence>
<dbReference type="InterPro" id="IPR031481">
    <property type="entry name" value="Glyco_tran_10_N"/>
</dbReference>
<feature type="domain" description="Fucosyltransferase N-terminal" evidence="13">
    <location>
        <begin position="60"/>
        <end position="160"/>
    </location>
</feature>
<evidence type="ECO:0000256" key="5">
    <source>
        <dbReference type="ARBA" id="ARBA00022679"/>
    </source>
</evidence>
<dbReference type="FunFam" id="3.40.50.11660:FF:000002">
    <property type="entry name" value="Alpha-(1,3)-fucosyltransferase"/>
    <property type="match status" value="1"/>
</dbReference>
<organism evidence="16">
    <name type="scientific">Thrips palmi</name>
    <name type="common">Melon thrips</name>
    <dbReference type="NCBI Taxonomy" id="161013"/>
    <lineage>
        <taxon>Eukaryota</taxon>
        <taxon>Metazoa</taxon>
        <taxon>Ecdysozoa</taxon>
        <taxon>Arthropoda</taxon>
        <taxon>Hexapoda</taxon>
        <taxon>Insecta</taxon>
        <taxon>Pterygota</taxon>
        <taxon>Neoptera</taxon>
        <taxon>Paraneoptera</taxon>
        <taxon>Thysanoptera</taxon>
        <taxon>Terebrantia</taxon>
        <taxon>Thripoidea</taxon>
        <taxon>Thripidae</taxon>
        <taxon>Thrips</taxon>
    </lineage>
</organism>
<dbReference type="InterPro" id="IPR001503">
    <property type="entry name" value="Glyco_trans_10"/>
</dbReference>
<dbReference type="PANTHER" id="PTHR11929">
    <property type="entry name" value="ALPHA- 1,3 -FUCOSYLTRANSFERASE"/>
    <property type="match status" value="1"/>
</dbReference>
<dbReference type="InterPro" id="IPR038577">
    <property type="entry name" value="GT10-like_C_sf"/>
</dbReference>
<evidence type="ECO:0000256" key="6">
    <source>
        <dbReference type="ARBA" id="ARBA00022692"/>
    </source>
</evidence>
<evidence type="ECO:0000256" key="9">
    <source>
        <dbReference type="ARBA" id="ARBA00023136"/>
    </source>
</evidence>
<dbReference type="RefSeq" id="XP_034238972.1">
    <property type="nucleotide sequence ID" value="XM_034383081.1"/>
</dbReference>
<dbReference type="SUPFAM" id="SSF53756">
    <property type="entry name" value="UDP-Glycosyltransferase/glycogen phosphorylase"/>
    <property type="match status" value="1"/>
</dbReference>
<feature type="transmembrane region" description="Helical" evidence="11">
    <location>
        <begin position="12"/>
        <end position="35"/>
    </location>
</feature>
<keyword evidence="6 11" id="KW-0812">Transmembrane</keyword>
<dbReference type="GO" id="GO:0032580">
    <property type="term" value="C:Golgi cisterna membrane"/>
    <property type="evidence" value="ECO:0007669"/>
    <property type="project" value="UniProtKB-SubCell"/>
</dbReference>
<proteinExistence type="inferred from homology"/>
<evidence type="ECO:0000256" key="10">
    <source>
        <dbReference type="ARBA" id="ARBA00023180"/>
    </source>
</evidence>
<feature type="domain" description="Fucosyltransferase C-terminal" evidence="12">
    <location>
        <begin position="193"/>
        <end position="336"/>
    </location>
</feature>
<evidence type="ECO:0000256" key="1">
    <source>
        <dbReference type="ARBA" id="ARBA00004447"/>
    </source>
</evidence>
<evidence type="ECO:0000256" key="2">
    <source>
        <dbReference type="ARBA" id="ARBA00004922"/>
    </source>
</evidence>
<dbReference type="GeneID" id="117643910"/>
<dbReference type="KEGG" id="tpal:117643910"/>
<dbReference type="CTD" id="34260"/>
<evidence type="ECO:0000256" key="4">
    <source>
        <dbReference type="ARBA" id="ARBA00022676"/>
    </source>
</evidence>
<evidence type="ECO:0000256" key="3">
    <source>
        <dbReference type="ARBA" id="ARBA00008919"/>
    </source>
</evidence>
<keyword evidence="5 11" id="KW-0808">Transferase</keyword>
<reference evidence="15 16" key="1">
    <citation type="submission" date="2025-04" db="UniProtKB">
        <authorList>
            <consortium name="RefSeq"/>
        </authorList>
    </citation>
    <scope>IDENTIFICATION</scope>
    <source>
        <tissue evidence="15 16">Total insect</tissue>
    </source>
</reference>
<evidence type="ECO:0000313" key="15">
    <source>
        <dbReference type="RefSeq" id="XP_034238972.1"/>
    </source>
</evidence>
<evidence type="ECO:0000256" key="8">
    <source>
        <dbReference type="ARBA" id="ARBA00022989"/>
    </source>
</evidence>
<name>A0A6P8YGV0_THRPL</name>
<dbReference type="Gene3D" id="3.40.50.11660">
    <property type="entry name" value="Glycosyl transferase family 10, C-terminal domain"/>
    <property type="match status" value="1"/>
</dbReference>
<evidence type="ECO:0000256" key="11">
    <source>
        <dbReference type="RuleBase" id="RU003832"/>
    </source>
</evidence>
<dbReference type="Pfam" id="PF00852">
    <property type="entry name" value="Glyco_transf_10"/>
    <property type="match status" value="1"/>
</dbReference>
<dbReference type="UniPathway" id="UPA00378"/>
<protein>
    <recommendedName>
        <fullName evidence="11">Fucosyltransferase</fullName>
        <ecNumber evidence="11">2.4.1.-</ecNumber>
    </recommendedName>
</protein>
<dbReference type="OrthoDB" id="9993460at2759"/>
<comment type="subcellular location">
    <subcellularLocation>
        <location evidence="1 11">Golgi apparatus</location>
        <location evidence="1 11">Golgi stack membrane</location>
        <topology evidence="1 11">Single-pass type II membrane protein</topology>
    </subcellularLocation>
</comment>
<dbReference type="Pfam" id="PF17039">
    <property type="entry name" value="Glyco_tran_10_N"/>
    <property type="match status" value="1"/>
</dbReference>
<comment type="similarity">
    <text evidence="3 11">Belongs to the glycosyltransferase 10 family.</text>
</comment>
<evidence type="ECO:0000313" key="14">
    <source>
        <dbReference type="Proteomes" id="UP000515158"/>
    </source>
</evidence>
<sequence>MELSRSSVRCRTPLLLTCLLSLSFIFIQLLFQLWLEWVEDTRIPVRHLKLGKFSLKDVNDIVLVWWTPFTGNSGSFLDCGEVRCFITQDRRFQHHPKFQMHLFYGSNIDIFDLPLPKQNNILWSLLHEESPKNVPFLSHKEGISLFNYTATFSRFSDVPLTLQYVSDIESITDHHYVVPIERKNSLLQHLSPVLYVQSDCDTPLDRDKYVQKLMEYIPIDSYGACLHNKELPVLMTNPMESFNSEEFLHFVAQYKFTIAFENAVCDDYITEKLWRPLTVGSVPIYLGSPSIEDWLPNQKSAVLASNFSSPKELAAYLLEINSDDEKYTAFLSHKGGLITNKYFVSELTSRSWGLPDNSHYHYIDEFECKMCLQAHLNANGHARKKVASQEEYFCPRPKSSITKQEDPSNLWLDLWEHGKCEATVLSTFIQNGHWYNASSFNSEVQSRFKKGTC</sequence>
<keyword evidence="7" id="KW-0735">Signal-anchor</keyword>
<dbReference type="InterPro" id="IPR055270">
    <property type="entry name" value="Glyco_tran_10_C"/>
</dbReference>
<dbReference type="EC" id="2.4.1.-" evidence="11"/>
<gene>
    <name evidence="15 16" type="primary">LOC117643910</name>
</gene>
<dbReference type="RefSeq" id="XP_034238973.1">
    <property type="nucleotide sequence ID" value="XM_034383082.1"/>
</dbReference>